<evidence type="ECO:0000313" key="6">
    <source>
        <dbReference type="Proteomes" id="UP000288859"/>
    </source>
</evidence>
<accession>A0A438N636</accession>
<dbReference type="GO" id="GO:0000981">
    <property type="term" value="F:DNA-binding transcription factor activity, RNA polymerase II-specific"/>
    <property type="evidence" value="ECO:0007669"/>
    <property type="project" value="TreeGrafter"/>
</dbReference>
<feature type="region of interest" description="Disordered" evidence="4">
    <location>
        <begin position="534"/>
        <end position="564"/>
    </location>
</feature>
<dbReference type="PANTHER" id="PTHR47424:SF4">
    <property type="entry name" value="ZN(II)2CYS6 TRANSCRIPTION FACTOR (EUROFUNG)"/>
    <property type="match status" value="1"/>
</dbReference>
<feature type="compositionally biased region" description="Basic and acidic residues" evidence="4">
    <location>
        <begin position="535"/>
        <end position="548"/>
    </location>
</feature>
<evidence type="ECO:0000313" key="5">
    <source>
        <dbReference type="EMBL" id="RVX71200.1"/>
    </source>
</evidence>
<name>A0A438N636_EXOME</name>
<dbReference type="GO" id="GO:0000435">
    <property type="term" value="P:positive regulation of transcription from RNA polymerase II promoter by galactose"/>
    <property type="evidence" value="ECO:0007669"/>
    <property type="project" value="TreeGrafter"/>
</dbReference>
<reference evidence="5 6" key="1">
    <citation type="submission" date="2017-03" db="EMBL/GenBank/DDBJ databases">
        <title>Genomes of endolithic fungi from Antarctica.</title>
        <authorList>
            <person name="Coleine C."/>
            <person name="Masonjones S."/>
            <person name="Stajich J.E."/>
        </authorList>
    </citation>
    <scope>NUCLEOTIDE SEQUENCE [LARGE SCALE GENOMIC DNA]</scope>
    <source>
        <strain evidence="5 6">CCFEE 6314</strain>
    </source>
</reference>
<evidence type="ECO:0000256" key="4">
    <source>
        <dbReference type="SAM" id="MobiDB-lite"/>
    </source>
</evidence>
<sequence length="604" mass="67362">MDSGYPASPVQRAEVESQPVWNATTTEIDLRSEPGPASPAVMEPGVSPPRDADAMNGVVGDPSKSLEFFGNSSAGSFLRQINAAIDARLGSPGRAPRATLEEVSPSHDGRAAFQQGDFVDLLHFILPQRVVADDLLNAYYDLLWSVLPIHDRTAFDEAYHAIWSGSSSSQSLMPERMMYCMMNVIFALGTQFSEAVEPSQRRQSGQVFWKRALKFFGPHSYSTPSLEAIRMAQSLGLHVPSSVREPRSVREVEIARRVWHGCVFLDRANAGFFDQIAINDIWAPKYDYKMVEPSATRPDGKPATVAFFLKCLELYDIVNDVLAELYANSGEKGPENSDHLVSVLRFDDRLVRWVSTLPAQLTYTSDPMGEPLVLRRQRVVMRMRFLHARLVVFRPIVADLYLKQTLSTQNEPTKEKSLSHHLISRCATLCFDTAHEMIDVLYSNMNLNTATGPVPAWWFGVLFVHTAATVLLAERLRPVETHAESRDKQAQALSWNRAMEILRSYSRIGESAERCFAALEILSSKLQGGVDMEAETAKSPRRDAHMQDDFTTEPNSRGNANLHGNGMEGDAAWSFNLGTTDFDALDFDIDDLLWLNTSGVDVLL</sequence>
<dbReference type="InterPro" id="IPR051127">
    <property type="entry name" value="Fungal_SecMet_Regulators"/>
</dbReference>
<comment type="caution">
    <text evidence="5">The sequence shown here is derived from an EMBL/GenBank/DDBJ whole genome shotgun (WGS) entry which is preliminary data.</text>
</comment>
<keyword evidence="1" id="KW-0805">Transcription regulation</keyword>
<dbReference type="GO" id="GO:0005634">
    <property type="term" value="C:nucleus"/>
    <property type="evidence" value="ECO:0007669"/>
    <property type="project" value="TreeGrafter"/>
</dbReference>
<feature type="region of interest" description="Disordered" evidence="4">
    <location>
        <begin position="1"/>
        <end position="24"/>
    </location>
</feature>
<evidence type="ECO:0000256" key="2">
    <source>
        <dbReference type="ARBA" id="ARBA00023163"/>
    </source>
</evidence>
<keyword evidence="2" id="KW-0804">Transcription</keyword>
<dbReference type="VEuPathDB" id="FungiDB:PV10_05781"/>
<dbReference type="AlphaFoldDB" id="A0A438N636"/>
<evidence type="ECO:0000256" key="1">
    <source>
        <dbReference type="ARBA" id="ARBA00023015"/>
    </source>
</evidence>
<protein>
    <recommendedName>
        <fullName evidence="7">Transcription factor domain-containing protein</fullName>
    </recommendedName>
</protein>
<keyword evidence="3" id="KW-0539">Nucleus</keyword>
<dbReference type="OrthoDB" id="4159052at2759"/>
<dbReference type="GO" id="GO:0000978">
    <property type="term" value="F:RNA polymerase II cis-regulatory region sequence-specific DNA binding"/>
    <property type="evidence" value="ECO:0007669"/>
    <property type="project" value="TreeGrafter"/>
</dbReference>
<dbReference type="Proteomes" id="UP000288859">
    <property type="component" value="Unassembled WGS sequence"/>
</dbReference>
<gene>
    <name evidence="5" type="ORF">B0A52_04774</name>
</gene>
<evidence type="ECO:0000256" key="3">
    <source>
        <dbReference type="ARBA" id="ARBA00023242"/>
    </source>
</evidence>
<organism evidence="5 6">
    <name type="scientific">Exophiala mesophila</name>
    <name type="common">Black yeast-like fungus</name>
    <dbReference type="NCBI Taxonomy" id="212818"/>
    <lineage>
        <taxon>Eukaryota</taxon>
        <taxon>Fungi</taxon>
        <taxon>Dikarya</taxon>
        <taxon>Ascomycota</taxon>
        <taxon>Pezizomycotina</taxon>
        <taxon>Eurotiomycetes</taxon>
        <taxon>Chaetothyriomycetidae</taxon>
        <taxon>Chaetothyriales</taxon>
        <taxon>Herpotrichiellaceae</taxon>
        <taxon>Exophiala</taxon>
    </lineage>
</organism>
<dbReference type="EMBL" id="NAJM01000018">
    <property type="protein sequence ID" value="RVX71200.1"/>
    <property type="molecule type" value="Genomic_DNA"/>
</dbReference>
<dbReference type="CDD" id="cd12148">
    <property type="entry name" value="fungal_TF_MHR"/>
    <property type="match status" value="1"/>
</dbReference>
<proteinExistence type="predicted"/>
<dbReference type="PANTHER" id="PTHR47424">
    <property type="entry name" value="REGULATORY PROTEIN GAL4"/>
    <property type="match status" value="1"/>
</dbReference>
<evidence type="ECO:0008006" key="7">
    <source>
        <dbReference type="Google" id="ProtNLM"/>
    </source>
</evidence>